<gene>
    <name evidence="1" type="ORF">ANN_27137</name>
</gene>
<reference evidence="1 2" key="1">
    <citation type="journal article" date="2022" name="Allergy">
        <title>Genome assembly and annotation of Periplaneta americana reveal a comprehensive cockroach allergen profile.</title>
        <authorList>
            <person name="Wang L."/>
            <person name="Xiong Q."/>
            <person name="Saelim N."/>
            <person name="Wang L."/>
            <person name="Nong W."/>
            <person name="Wan A.T."/>
            <person name="Shi M."/>
            <person name="Liu X."/>
            <person name="Cao Q."/>
            <person name="Hui J.H.L."/>
            <person name="Sookrung N."/>
            <person name="Leung T.F."/>
            <person name="Tungtrongchitr A."/>
            <person name="Tsui S.K.W."/>
        </authorList>
    </citation>
    <scope>NUCLEOTIDE SEQUENCE [LARGE SCALE GENOMIC DNA]</scope>
    <source>
        <strain evidence="1">PWHHKU_190912</strain>
    </source>
</reference>
<dbReference type="PANTHER" id="PTHR46060:SF1">
    <property type="entry name" value="MARINER MOS1 TRANSPOSASE-LIKE PROTEIN"/>
    <property type="match status" value="1"/>
</dbReference>
<dbReference type="InterPro" id="IPR001888">
    <property type="entry name" value="Transposase_1"/>
</dbReference>
<dbReference type="InterPro" id="IPR036397">
    <property type="entry name" value="RNaseH_sf"/>
</dbReference>
<keyword evidence="2" id="KW-1185">Reference proteome</keyword>
<protein>
    <recommendedName>
        <fullName evidence="3">Mariner Mos1 transposase</fullName>
    </recommendedName>
</protein>
<comment type="caution">
    <text evidence="1">The sequence shown here is derived from an EMBL/GenBank/DDBJ whole genome shotgun (WGS) entry which is preliminary data.</text>
</comment>
<dbReference type="Gene3D" id="3.30.420.10">
    <property type="entry name" value="Ribonuclease H-like superfamily/Ribonuclease H"/>
    <property type="match status" value="1"/>
</dbReference>
<evidence type="ECO:0000313" key="1">
    <source>
        <dbReference type="EMBL" id="KAJ4426323.1"/>
    </source>
</evidence>
<name>A0ABQ8RXB1_PERAM</name>
<evidence type="ECO:0008006" key="3">
    <source>
        <dbReference type="Google" id="ProtNLM"/>
    </source>
</evidence>
<sequence length="137" mass="16411">MNSLQRFPLRIQETSFSEPYLFKRAPSCTFEHKTSLPWNMFQITRYYRFLFFFYFKVMSRRKVMATVFFDSEGFLLVDIIPHGTTISSDAYVATLKKLQARMSRVRRHREKQDVLLLHDNARSYVSHKTTDQIRKLG</sequence>
<dbReference type="PANTHER" id="PTHR46060">
    <property type="entry name" value="MARINER MOS1 TRANSPOSASE-LIKE PROTEIN"/>
    <property type="match status" value="1"/>
</dbReference>
<organism evidence="1 2">
    <name type="scientific">Periplaneta americana</name>
    <name type="common">American cockroach</name>
    <name type="synonym">Blatta americana</name>
    <dbReference type="NCBI Taxonomy" id="6978"/>
    <lineage>
        <taxon>Eukaryota</taxon>
        <taxon>Metazoa</taxon>
        <taxon>Ecdysozoa</taxon>
        <taxon>Arthropoda</taxon>
        <taxon>Hexapoda</taxon>
        <taxon>Insecta</taxon>
        <taxon>Pterygota</taxon>
        <taxon>Neoptera</taxon>
        <taxon>Polyneoptera</taxon>
        <taxon>Dictyoptera</taxon>
        <taxon>Blattodea</taxon>
        <taxon>Blattoidea</taxon>
        <taxon>Blattidae</taxon>
        <taxon>Blattinae</taxon>
        <taxon>Periplaneta</taxon>
    </lineage>
</organism>
<accession>A0ABQ8RXB1</accession>
<evidence type="ECO:0000313" key="2">
    <source>
        <dbReference type="Proteomes" id="UP001148838"/>
    </source>
</evidence>
<dbReference type="Proteomes" id="UP001148838">
    <property type="component" value="Unassembled WGS sequence"/>
</dbReference>
<dbReference type="InterPro" id="IPR052709">
    <property type="entry name" value="Transposase-MT_Hybrid"/>
</dbReference>
<dbReference type="EMBL" id="JAJSOF020000040">
    <property type="protein sequence ID" value="KAJ4426323.1"/>
    <property type="molecule type" value="Genomic_DNA"/>
</dbReference>
<dbReference type="Pfam" id="PF01359">
    <property type="entry name" value="Transposase_1"/>
    <property type="match status" value="1"/>
</dbReference>
<proteinExistence type="predicted"/>